<name>A0A0R1H6Z2_9LACO</name>
<protein>
    <submittedName>
        <fullName evidence="2">Uncharacterized protein</fullName>
    </submittedName>
</protein>
<organism evidence="2 3">
    <name type="scientific">Loigolactobacillus bifermentans DSM 20003</name>
    <dbReference type="NCBI Taxonomy" id="1423726"/>
    <lineage>
        <taxon>Bacteria</taxon>
        <taxon>Bacillati</taxon>
        <taxon>Bacillota</taxon>
        <taxon>Bacilli</taxon>
        <taxon>Lactobacillales</taxon>
        <taxon>Lactobacillaceae</taxon>
        <taxon>Loigolactobacillus</taxon>
    </lineage>
</organism>
<evidence type="ECO:0000313" key="3">
    <source>
        <dbReference type="Proteomes" id="UP000051461"/>
    </source>
</evidence>
<dbReference type="EMBL" id="AZDA01000016">
    <property type="protein sequence ID" value="KRK40355.1"/>
    <property type="molecule type" value="Genomic_DNA"/>
</dbReference>
<evidence type="ECO:0000256" key="1">
    <source>
        <dbReference type="SAM" id="Phobius"/>
    </source>
</evidence>
<evidence type="ECO:0000313" key="2">
    <source>
        <dbReference type="EMBL" id="KRK40355.1"/>
    </source>
</evidence>
<dbReference type="AlphaFoldDB" id="A0A0R1H6Z2"/>
<keyword evidence="1" id="KW-1133">Transmembrane helix</keyword>
<accession>A0A0R1H6Z2</accession>
<keyword evidence="1" id="KW-0812">Transmembrane</keyword>
<feature type="transmembrane region" description="Helical" evidence="1">
    <location>
        <begin position="56"/>
        <end position="76"/>
    </location>
</feature>
<comment type="caution">
    <text evidence="2">The sequence shown here is derived from an EMBL/GenBank/DDBJ whole genome shotgun (WGS) entry which is preliminary data.</text>
</comment>
<dbReference type="PATRIC" id="fig|1423726.3.peg.1020"/>
<reference evidence="2 3" key="1">
    <citation type="journal article" date="2015" name="Genome Announc.">
        <title>Expanding the biotechnology potential of lactobacilli through comparative genomics of 213 strains and associated genera.</title>
        <authorList>
            <person name="Sun Z."/>
            <person name="Harris H.M."/>
            <person name="McCann A."/>
            <person name="Guo C."/>
            <person name="Argimon S."/>
            <person name="Zhang W."/>
            <person name="Yang X."/>
            <person name="Jeffery I.B."/>
            <person name="Cooney J.C."/>
            <person name="Kagawa T.F."/>
            <person name="Liu W."/>
            <person name="Song Y."/>
            <person name="Salvetti E."/>
            <person name="Wrobel A."/>
            <person name="Rasinkangas P."/>
            <person name="Parkhill J."/>
            <person name="Rea M.C."/>
            <person name="O'Sullivan O."/>
            <person name="Ritari J."/>
            <person name="Douillard F.P."/>
            <person name="Paul Ross R."/>
            <person name="Yang R."/>
            <person name="Briner A.E."/>
            <person name="Felis G.E."/>
            <person name="de Vos W.M."/>
            <person name="Barrangou R."/>
            <person name="Klaenhammer T.R."/>
            <person name="Caufield P.W."/>
            <person name="Cui Y."/>
            <person name="Zhang H."/>
            <person name="O'Toole P.W."/>
        </authorList>
    </citation>
    <scope>NUCLEOTIDE SEQUENCE [LARGE SCALE GENOMIC DNA]</scope>
    <source>
        <strain evidence="2 3">DSM 20003</strain>
    </source>
</reference>
<keyword evidence="3" id="KW-1185">Reference proteome</keyword>
<sequence>MFSLKFLATGERGNLWGFMLLNIFALIFGILLQWAYGDNGFIKWALASSSQAVTQTHWLFINNWINVVLIVLQLILGRVGSPKKAKA</sequence>
<proteinExistence type="predicted"/>
<keyword evidence="1" id="KW-0472">Membrane</keyword>
<dbReference type="Proteomes" id="UP000051461">
    <property type="component" value="Unassembled WGS sequence"/>
</dbReference>
<gene>
    <name evidence="2" type="ORF">FC07_GL000986</name>
</gene>
<feature type="transmembrane region" description="Helical" evidence="1">
    <location>
        <begin position="15"/>
        <end position="36"/>
    </location>
</feature>